<keyword evidence="1" id="KW-1133">Transmembrane helix</keyword>
<name>Q17666_CAEEL</name>
<feature type="signal peptide" evidence="2">
    <location>
        <begin position="1"/>
        <end position="20"/>
    </location>
</feature>
<evidence type="ECO:0000313" key="5">
    <source>
        <dbReference type="WormBase" id="C05E11.2"/>
    </source>
</evidence>
<dbReference type="KEGG" id="cel:CELE_C05E11.2"/>
<dbReference type="PIR" id="T15417">
    <property type="entry name" value="T15417"/>
</dbReference>
<dbReference type="OMA" id="IACICET"/>
<dbReference type="HOGENOM" id="CLU_1918991_0_0_1"/>
<reference evidence="3 4" key="1">
    <citation type="journal article" date="1998" name="Science">
        <title>Genome sequence of the nematode C. elegans: a platform for investigating biology.</title>
        <authorList>
            <consortium name="The C. elegans sequencing consortium"/>
            <person name="Sulson J.E."/>
            <person name="Waterston R."/>
        </authorList>
    </citation>
    <scope>NUCLEOTIDE SEQUENCE [LARGE SCALE GENOMIC DNA]</scope>
    <source>
        <strain evidence="3 4">Bristol N2</strain>
    </source>
</reference>
<dbReference type="GeneID" id="182272"/>
<protein>
    <submittedName>
        <fullName evidence="3">Secreted protein</fullName>
    </submittedName>
</protein>
<dbReference type="AGR" id="WB:WBGene00015493"/>
<organism evidence="3 4">
    <name type="scientific">Caenorhabditis elegans</name>
    <dbReference type="NCBI Taxonomy" id="6239"/>
    <lineage>
        <taxon>Eukaryota</taxon>
        <taxon>Metazoa</taxon>
        <taxon>Ecdysozoa</taxon>
        <taxon>Nematoda</taxon>
        <taxon>Chromadorea</taxon>
        <taxon>Rhabditida</taxon>
        <taxon>Rhabditina</taxon>
        <taxon>Rhabditomorpha</taxon>
        <taxon>Rhabditoidea</taxon>
        <taxon>Rhabditidae</taxon>
        <taxon>Peloderinae</taxon>
        <taxon>Caenorhabditis</taxon>
    </lineage>
</organism>
<accession>Q17666</accession>
<evidence type="ECO:0000256" key="1">
    <source>
        <dbReference type="SAM" id="Phobius"/>
    </source>
</evidence>
<dbReference type="UCSC" id="C05E11.2">
    <property type="organism name" value="c. elegans"/>
</dbReference>
<dbReference type="PaxDb" id="6239-C05E11.2"/>
<gene>
    <name evidence="3 5" type="ORF">C05E11.2</name>
    <name evidence="3" type="ORF">CELE_C05E11.2</name>
</gene>
<dbReference type="CTD" id="182272"/>
<dbReference type="AlphaFoldDB" id="Q17666"/>
<sequence length="147" mass="17070">MKLKFLSHFLLFALVSRPEASPETRFVVGVIVLLKIRWLIKRTFLARKRGVVVCYVMFPGQTFLNTAASTIRYVTFMIKCFLILIYSCIIVYLSDNPANRNTVAVYTLIFVLIHCWEQFLYGFYKVGVSLIRTLYVVKIEIESKVVL</sequence>
<keyword evidence="1" id="KW-0472">Membrane</keyword>
<feature type="chain" id="PRO_5004185644" evidence="2">
    <location>
        <begin position="21"/>
        <end position="147"/>
    </location>
</feature>
<dbReference type="FunCoup" id="Q17666">
    <property type="interactions" value="812"/>
</dbReference>
<keyword evidence="1" id="KW-0812">Transmembrane</keyword>
<dbReference type="EMBL" id="BX284606">
    <property type="protein sequence ID" value="CCD63259.1"/>
    <property type="molecule type" value="Genomic_DNA"/>
</dbReference>
<dbReference type="Proteomes" id="UP000001940">
    <property type="component" value="Chromosome X"/>
</dbReference>
<dbReference type="Bgee" id="WBGene00015493">
    <property type="expression patterns" value="Expressed in pharyngeal muscle cell (C elegans)"/>
</dbReference>
<dbReference type="WormBase" id="C05E11.2">
    <property type="protein sequence ID" value="CE03932"/>
    <property type="gene ID" value="WBGene00015493"/>
</dbReference>
<dbReference type="InParanoid" id="Q17666"/>
<feature type="transmembrane region" description="Helical" evidence="1">
    <location>
        <begin position="105"/>
        <end position="124"/>
    </location>
</feature>
<keyword evidence="2" id="KW-0732">Signal</keyword>
<dbReference type="RefSeq" id="NP_508787.1">
    <property type="nucleotide sequence ID" value="NM_076386.3"/>
</dbReference>
<dbReference type="eggNOG" id="ENOG502TIHA">
    <property type="taxonomic scope" value="Eukaryota"/>
</dbReference>
<feature type="transmembrane region" description="Helical" evidence="1">
    <location>
        <begin position="76"/>
        <end position="93"/>
    </location>
</feature>
<evidence type="ECO:0000313" key="3">
    <source>
        <dbReference type="EMBL" id="CCD63259.1"/>
    </source>
</evidence>
<evidence type="ECO:0000313" key="4">
    <source>
        <dbReference type="Proteomes" id="UP000001940"/>
    </source>
</evidence>
<evidence type="ECO:0000256" key="2">
    <source>
        <dbReference type="SAM" id="SignalP"/>
    </source>
</evidence>
<keyword evidence="4" id="KW-1185">Reference proteome</keyword>
<proteinExistence type="predicted"/>